<evidence type="ECO:0000313" key="3">
    <source>
        <dbReference type="EMBL" id="ACA57638.1"/>
    </source>
</evidence>
<keyword evidence="4" id="KW-1185">Reference proteome</keyword>
<feature type="compositionally biased region" description="Low complexity" evidence="2">
    <location>
        <begin position="440"/>
        <end position="461"/>
    </location>
</feature>
<proteinExistence type="predicted"/>
<feature type="region of interest" description="Disordered" evidence="2">
    <location>
        <begin position="167"/>
        <end position="316"/>
    </location>
</feature>
<sequence>MADVAAPSIAANVIITPDMVPPPAEPLEAQAAQYKTLADQVSDLAQQLRAANAMREDAAQSPGWDVGHEKNRQLAADYGCMAGIYTAAAQYFTGVAGVYHDAQRAQRSVVNRANQELSQAKNAVQQQAIVARWHAHARALTTSAVGAATARATVFQETAGTDITALTSRLGGTPMPRDPVLPHSGGSGIAVPPGKEKPLGLGDDPEPQDADPTGISNSNDASDAGVTHGHRPAGPREHVAGTEGTATGSPMPTPALGTPFPPGATQLPAGGGSGVRSVGFPPGLSSPGGLGSMLGTGGSSGGLGGLPASTGQLPGTQAAGLGGLPVSAPAAGGQAAQAAQLGPAFSRGVSAGAGLGSLPPSTGIGTPAAAQTGSAPAAGLASGGVAPTGVAAAGATPVTVTPAGAGVATGSGTAHAPAMMLPPPGLGAPAAPVAAGGAAGGAAAVTPAGSSATPSGSAGPAGPTGGSPAGSGAAMVVPASVVSAGTTNRSRAESPELAAAKELVRRLRRDSDMVNYACIEWAVGVFRSEANGTTECVAMSNEGFGYIPWGVFLPRTARLLAADKLADDQFRQRWFGAADPAEVMDEYARLRASRGAHLVAMAVTADSPFGPPPGVEHAVCGRELAGDGYVRPTLDDMGMHRLEATHPDLFARIQRLTGTEDQARLVENQVVLPLAMQMIDAVQTTSVQTPPELRQMWNELGTGDSIGSDAWQKYKIAATVFFVNVSANRPAPDGEVAVREQYRGQWVAARAMELLQGWERRPIATADMVYAAATAYPGDFAAKLEPLLRGPEDGG</sequence>
<accession>B6CM01</accession>
<keyword evidence="1" id="KW-0175">Coiled coil</keyword>
<feature type="compositionally biased region" description="Gly residues" evidence="2">
    <location>
        <begin position="286"/>
        <end position="305"/>
    </location>
</feature>
<evidence type="ECO:0000256" key="2">
    <source>
        <dbReference type="SAM" id="MobiDB-lite"/>
    </source>
</evidence>
<dbReference type="EMBL" id="EU271968">
    <property type="protein sequence ID" value="ACA57638.1"/>
    <property type="molecule type" value="Genomic_DNA"/>
</dbReference>
<evidence type="ECO:0008006" key="5">
    <source>
        <dbReference type="Google" id="ProtNLM"/>
    </source>
</evidence>
<keyword evidence="3" id="KW-0614">Plasmid</keyword>
<dbReference type="KEGG" id="mli:MULP_093"/>
<feature type="region of interest" description="Disordered" evidence="2">
    <location>
        <begin position="440"/>
        <end position="472"/>
    </location>
</feature>
<dbReference type="AlphaFoldDB" id="B6CM01"/>
<feature type="coiled-coil region" evidence="1">
    <location>
        <begin position="27"/>
        <end position="54"/>
    </location>
</feature>
<dbReference type="HOGENOM" id="CLU_353314_0_0_11"/>
<geneLocation type="plasmid" evidence="3 4">
    <name>pMUM002</name>
</geneLocation>
<evidence type="ECO:0000256" key="1">
    <source>
        <dbReference type="SAM" id="Coils"/>
    </source>
</evidence>
<evidence type="ECO:0000313" key="4">
    <source>
        <dbReference type="Proteomes" id="UP000011157"/>
    </source>
</evidence>
<gene>
    <name evidence="3" type="ordered locus">MULP_093</name>
</gene>
<name>B6CM01_MYCL1</name>
<reference evidence="3 4" key="1">
    <citation type="journal article" date="2008" name="BMC Genomics">
        <title>Deciphering the genetic basis for polyketide variation among mycobacteria producing mycolactones.</title>
        <authorList>
            <person name="Pidot S.J."/>
            <person name="Hong H."/>
            <person name="Seemann T."/>
            <person name="Porter J.L."/>
            <person name="Yip M.J."/>
            <person name="Men A."/>
            <person name="Johnson M."/>
            <person name="Wilson P."/>
            <person name="Davies J.K."/>
            <person name="Leadlay P.F."/>
            <person name="Stinear T.P."/>
        </authorList>
    </citation>
    <scope>NUCLEOTIDE SEQUENCE [LARGE SCALE GENOMIC DNA]</scope>
    <source>
        <strain evidence="3 4">128FXT</strain>
    </source>
</reference>
<protein>
    <recommendedName>
        <fullName evidence="5">Methyl-accepting chemotaxis sensory transducer</fullName>
    </recommendedName>
</protein>
<organism evidence="3 4">
    <name type="scientific">Mycobacterium liflandii (strain 128FXT)</name>
    <dbReference type="NCBI Taxonomy" id="459424"/>
    <lineage>
        <taxon>Bacteria</taxon>
        <taxon>Bacillati</taxon>
        <taxon>Actinomycetota</taxon>
        <taxon>Actinomycetes</taxon>
        <taxon>Mycobacteriales</taxon>
        <taxon>Mycobacteriaceae</taxon>
        <taxon>Mycobacterium</taxon>
        <taxon>Mycobacterium ulcerans group</taxon>
    </lineage>
</organism>
<dbReference type="PATRIC" id="fig|459424.11.peg.6041"/>
<dbReference type="Proteomes" id="UP000011157">
    <property type="component" value="Plasmid pMUM002"/>
</dbReference>
<reference evidence="4" key="2">
    <citation type="journal article" date="2013" name="J. Bacteriol.">
        <title>Complete Genome Sequence of the Frog Pathogen Mycobacterium ulcerans Ecovar Liflandii.</title>
        <authorList>
            <person name="Tobias N.J."/>
            <person name="Doig K.D."/>
            <person name="Medema M.H."/>
            <person name="Chen H."/>
            <person name="Haring V."/>
            <person name="Moore R."/>
            <person name="Seemann T."/>
            <person name="Stinear T.P."/>
        </authorList>
    </citation>
    <scope>NUCLEOTIDE SEQUENCE</scope>
    <source>
        <strain evidence="4">128FXT</strain>
    </source>
</reference>